<dbReference type="InterPro" id="IPR011234">
    <property type="entry name" value="Fumarylacetoacetase-like_C"/>
</dbReference>
<dbReference type="EMBL" id="CP045483">
    <property type="protein sequence ID" value="QGR19079.1"/>
    <property type="molecule type" value="Genomic_DNA"/>
</dbReference>
<evidence type="ECO:0000256" key="2">
    <source>
        <dbReference type="ARBA" id="ARBA00022723"/>
    </source>
</evidence>
<accession>A0A650CML9</accession>
<dbReference type="PANTHER" id="PTHR42796:SF4">
    <property type="entry name" value="FUMARYLACETOACETATE HYDROLASE DOMAIN-CONTAINING PROTEIN 2A"/>
    <property type="match status" value="1"/>
</dbReference>
<reference evidence="4 5" key="1">
    <citation type="submission" date="2019-10" db="EMBL/GenBank/DDBJ databases">
        <title>Genome Sequences from Six Type Strain Members of the Archaeal Family Sulfolobaceae: Acidianus ambivalens, Acidianus infernus, Metallosphaera prunae, Stygiolobus azoricus, Sulfolobus metallicus, and Sulfurisphaera ohwakuensis.</title>
        <authorList>
            <person name="Counts J.A."/>
            <person name="Kelly R.M."/>
        </authorList>
    </citation>
    <scope>NUCLEOTIDE SEQUENCE [LARGE SCALE GENOMIC DNA]</scope>
    <source>
        <strain evidence="4 5">FC6</strain>
    </source>
</reference>
<organism evidence="4 5">
    <name type="scientific">Stygiolobus azoricus</name>
    <dbReference type="NCBI Taxonomy" id="41675"/>
    <lineage>
        <taxon>Archaea</taxon>
        <taxon>Thermoproteota</taxon>
        <taxon>Thermoprotei</taxon>
        <taxon>Sulfolobales</taxon>
        <taxon>Sulfolobaceae</taxon>
        <taxon>Stygiolobus</taxon>
    </lineage>
</organism>
<name>A0A650CML9_9CREN</name>
<dbReference type="Proteomes" id="UP000423396">
    <property type="component" value="Chromosome"/>
</dbReference>
<keyword evidence="2" id="KW-0479">Metal-binding</keyword>
<feature type="domain" description="Fumarylacetoacetase-like C-terminal" evidence="3">
    <location>
        <begin position="70"/>
        <end position="277"/>
    </location>
</feature>
<evidence type="ECO:0000259" key="3">
    <source>
        <dbReference type="Pfam" id="PF01557"/>
    </source>
</evidence>
<dbReference type="OrthoDB" id="6242at2157"/>
<dbReference type="GO" id="GO:0016853">
    <property type="term" value="F:isomerase activity"/>
    <property type="evidence" value="ECO:0007669"/>
    <property type="project" value="UniProtKB-ARBA"/>
</dbReference>
<gene>
    <name evidence="4" type="ORF">D1868_03200</name>
</gene>
<keyword evidence="5" id="KW-1185">Reference proteome</keyword>
<dbReference type="Gene3D" id="3.90.850.10">
    <property type="entry name" value="Fumarylacetoacetase-like, C-terminal domain"/>
    <property type="match status" value="1"/>
</dbReference>
<dbReference type="GO" id="GO:0016787">
    <property type="term" value="F:hydrolase activity"/>
    <property type="evidence" value="ECO:0007669"/>
    <property type="project" value="UniProtKB-KW"/>
</dbReference>
<evidence type="ECO:0000313" key="5">
    <source>
        <dbReference type="Proteomes" id="UP000423396"/>
    </source>
</evidence>
<dbReference type="GO" id="GO:0019752">
    <property type="term" value="P:carboxylic acid metabolic process"/>
    <property type="evidence" value="ECO:0007669"/>
    <property type="project" value="UniProtKB-ARBA"/>
</dbReference>
<dbReference type="GO" id="GO:0046872">
    <property type="term" value="F:metal ion binding"/>
    <property type="evidence" value="ECO:0007669"/>
    <property type="project" value="UniProtKB-KW"/>
</dbReference>
<dbReference type="AlphaFoldDB" id="A0A650CML9"/>
<protein>
    <submittedName>
        <fullName evidence="4">FAA hydrolase family protein</fullName>
    </submittedName>
</protein>
<dbReference type="PANTHER" id="PTHR42796">
    <property type="entry name" value="FUMARYLACETOACETATE HYDROLASE DOMAIN-CONTAINING PROTEIN 2A-RELATED"/>
    <property type="match status" value="1"/>
</dbReference>
<dbReference type="RefSeq" id="WP_156005476.1">
    <property type="nucleotide sequence ID" value="NZ_CP045483.1"/>
</dbReference>
<sequence length="280" mass="31588">MKLGFAQIEDGRKVVVVYKEGKFFEFEKEGMECVFSNINNVIKAFDIVERLPLKETKVKKLLPPISPQKVFLPAVNFKSHSSETLMNPPPFPYFFTKFSNAIIGTEDYILIPKELKRVDYEGEIGIVIGKRAKNVRKEDAMDYVFGFTIVNDVSFRDYQFPEVHPYGLNWVMGKSLDTGLPVGPWIVTKDEINDFYSLRIIARLNGTIVQDGTTKDMIFSVEDMIAYLSKGITLEPGDVITTGTPAGVAEFSGKKYLQEGDVIEVEVTGIGVLRNYVRTI</sequence>
<dbReference type="KEGG" id="sazo:D1868_03200"/>
<evidence type="ECO:0000313" key="4">
    <source>
        <dbReference type="EMBL" id="QGR19079.1"/>
    </source>
</evidence>
<dbReference type="InterPro" id="IPR051121">
    <property type="entry name" value="FAH"/>
</dbReference>
<dbReference type="FunFam" id="3.90.850.10:FF:000002">
    <property type="entry name" value="2-hydroxyhepta-2,4-diene-1,7-dioate isomerase"/>
    <property type="match status" value="1"/>
</dbReference>
<comment type="similarity">
    <text evidence="1">Belongs to the FAH family.</text>
</comment>
<dbReference type="Pfam" id="PF01557">
    <property type="entry name" value="FAA_hydrolase"/>
    <property type="match status" value="1"/>
</dbReference>
<keyword evidence="4" id="KW-0378">Hydrolase</keyword>
<proteinExistence type="inferred from homology"/>
<dbReference type="GeneID" id="42798045"/>
<dbReference type="SUPFAM" id="SSF56529">
    <property type="entry name" value="FAH"/>
    <property type="match status" value="1"/>
</dbReference>
<dbReference type="InterPro" id="IPR036663">
    <property type="entry name" value="Fumarylacetoacetase_C_sf"/>
</dbReference>
<evidence type="ECO:0000256" key="1">
    <source>
        <dbReference type="ARBA" id="ARBA00010211"/>
    </source>
</evidence>